<keyword evidence="2" id="KW-0812">Transmembrane</keyword>
<evidence type="ECO:0000256" key="1">
    <source>
        <dbReference type="SAM" id="MobiDB-lite"/>
    </source>
</evidence>
<evidence type="ECO:0000256" key="2">
    <source>
        <dbReference type="SAM" id="Phobius"/>
    </source>
</evidence>
<feature type="region of interest" description="Disordered" evidence="1">
    <location>
        <begin position="208"/>
        <end position="248"/>
    </location>
</feature>
<accession>A0A423WEK7</accession>
<keyword evidence="2" id="KW-1133">Transmembrane helix</keyword>
<protein>
    <submittedName>
        <fullName evidence="3">Uncharacterized protein</fullName>
    </submittedName>
</protein>
<feature type="region of interest" description="Disordered" evidence="1">
    <location>
        <begin position="96"/>
        <end position="147"/>
    </location>
</feature>
<evidence type="ECO:0000313" key="4">
    <source>
        <dbReference type="Proteomes" id="UP000284375"/>
    </source>
</evidence>
<dbReference type="Proteomes" id="UP000284375">
    <property type="component" value="Unassembled WGS sequence"/>
</dbReference>
<feature type="transmembrane region" description="Helical" evidence="2">
    <location>
        <begin position="68"/>
        <end position="86"/>
    </location>
</feature>
<gene>
    <name evidence="3" type="ORF">VSDG_02016</name>
</gene>
<comment type="caution">
    <text evidence="3">The sequence shown here is derived from an EMBL/GenBank/DDBJ whole genome shotgun (WGS) entry which is preliminary data.</text>
</comment>
<sequence length="578" mass="61072">MYERQMFAKRRGTAAGPAVVLVRVRLDPLPLAHGRHHLLVFPSRVVCLVEVSPRAVGAGTTLGLVTPGPVAVAVVIIINILILILARRPEPVTPLQPAGAGLGHGRDGDAEQADKGALPGPLLGLERQDGVDAEGAPGHPGPARRQGLLQLRRPREREQGDAAAHGPHHHEAELGHPEEHAAPLAELHVPVGGLVVRVPVLEHARLGGRGRSRVSLDTARKEGEKEPGTDLSPFQDPKSPARGKKGTQLKEASDLLMTDSATVGLAEAEHLDILLVEPQEADVPQQVLGVPEAGLLPELGERERGAQPLGAAGGGPGPREVDHGPGRGEGGVVGARVGHHGDGQVDGPGAEVLAVVRVQHRVQDLAGKQRRRQRVPVARHAARRQPVPLPADVGGPEVGDPALVQLRGRVVPDLGHALGDVQPGAAARLGPVDRLARVQPDGRVDRVGRQQLRVHDGQDIPAPHCRVPPPGWGLHVVWRDPDGLPPDLPDVDDVEIAIDIDARDAVGVALGILTERNARDVRRLHAQGQHDPPGTLPCLEPALEPCDPGFRLRLCYKNPVKAHCSPSFRKLGEVGGPV</sequence>
<dbReference type="EMBL" id="LJZO01000006">
    <property type="protein sequence ID" value="ROW01631.1"/>
    <property type="molecule type" value="Genomic_DNA"/>
</dbReference>
<evidence type="ECO:0000313" key="3">
    <source>
        <dbReference type="EMBL" id="ROW01631.1"/>
    </source>
</evidence>
<organism evidence="3 4">
    <name type="scientific">Cytospora chrysosperma</name>
    <name type="common">Cytospora canker fungus</name>
    <name type="synonym">Sphaeria chrysosperma</name>
    <dbReference type="NCBI Taxonomy" id="252740"/>
    <lineage>
        <taxon>Eukaryota</taxon>
        <taxon>Fungi</taxon>
        <taxon>Dikarya</taxon>
        <taxon>Ascomycota</taxon>
        <taxon>Pezizomycotina</taxon>
        <taxon>Sordariomycetes</taxon>
        <taxon>Sordariomycetidae</taxon>
        <taxon>Diaporthales</taxon>
        <taxon>Cytosporaceae</taxon>
        <taxon>Cytospora</taxon>
    </lineage>
</organism>
<keyword evidence="4" id="KW-1185">Reference proteome</keyword>
<proteinExistence type="predicted"/>
<name>A0A423WEK7_CYTCH</name>
<keyword evidence="2" id="KW-0472">Membrane</keyword>
<feature type="compositionally biased region" description="Basic and acidic residues" evidence="1">
    <location>
        <begin position="218"/>
        <end position="228"/>
    </location>
</feature>
<feature type="region of interest" description="Disordered" evidence="1">
    <location>
        <begin position="154"/>
        <end position="173"/>
    </location>
</feature>
<feature type="compositionally biased region" description="Basic and acidic residues" evidence="1">
    <location>
        <begin position="104"/>
        <end position="114"/>
    </location>
</feature>
<feature type="region of interest" description="Disordered" evidence="1">
    <location>
        <begin position="305"/>
        <end position="328"/>
    </location>
</feature>
<reference evidence="3 4" key="1">
    <citation type="submission" date="2015-09" db="EMBL/GenBank/DDBJ databases">
        <title>Host preference determinants of Valsa canker pathogens revealed by comparative genomics.</title>
        <authorList>
            <person name="Yin Z."/>
            <person name="Huang L."/>
        </authorList>
    </citation>
    <scope>NUCLEOTIDE SEQUENCE [LARGE SCALE GENOMIC DNA]</scope>
    <source>
        <strain evidence="3 4">YSFL</strain>
    </source>
</reference>
<dbReference type="AlphaFoldDB" id="A0A423WEK7"/>